<dbReference type="RefSeq" id="WP_002645310.1">
    <property type="nucleotide sequence ID" value="NZ_CAXAST010000010.1"/>
</dbReference>
<keyword evidence="3 4" id="KW-0694">RNA-binding</keyword>
<proteinExistence type="inferred from homology"/>
<organism evidence="6 8">
    <name type="scientific">Gimesia maris</name>
    <dbReference type="NCBI Taxonomy" id="122"/>
    <lineage>
        <taxon>Bacteria</taxon>
        <taxon>Pseudomonadati</taxon>
        <taxon>Planctomycetota</taxon>
        <taxon>Planctomycetia</taxon>
        <taxon>Planctomycetales</taxon>
        <taxon>Planctomycetaceae</taxon>
        <taxon>Gimesia</taxon>
    </lineage>
</organism>
<comment type="similarity">
    <text evidence="4">Belongs to the CsrA/RsmA family.</text>
</comment>
<keyword evidence="9" id="KW-1185">Reference proteome</keyword>
<evidence type="ECO:0000256" key="5">
    <source>
        <dbReference type="SAM" id="MobiDB-lite"/>
    </source>
</evidence>
<dbReference type="InterPro" id="IPR036107">
    <property type="entry name" value="CsrA_sf"/>
</dbReference>
<reference evidence="7 9" key="2">
    <citation type="submission" date="2019-08" db="EMBL/GenBank/DDBJ databases">
        <title>Deep-cultivation of Planctomycetes and their phenomic and genomic characterization uncovers novel biology.</title>
        <authorList>
            <person name="Wiegand S."/>
            <person name="Jogler M."/>
            <person name="Boedeker C."/>
            <person name="Pinto D."/>
            <person name="Vollmers J."/>
            <person name="Rivas-Marin E."/>
            <person name="Kohn T."/>
            <person name="Peeters S.H."/>
            <person name="Heuer A."/>
            <person name="Rast P."/>
            <person name="Oberbeckmann S."/>
            <person name="Bunk B."/>
            <person name="Jeske O."/>
            <person name="Meyerdierks A."/>
            <person name="Storesund J.E."/>
            <person name="Kallscheuer N."/>
            <person name="Luecker S."/>
            <person name="Lage O.M."/>
            <person name="Pohl T."/>
            <person name="Merkel B.J."/>
            <person name="Hornburger P."/>
            <person name="Mueller R.-W."/>
            <person name="Bruemmer F."/>
            <person name="Labrenz M."/>
            <person name="Spormann A.M."/>
            <person name="Op den Camp H."/>
            <person name="Overmann J."/>
            <person name="Amann R."/>
            <person name="Jetten M.S.M."/>
            <person name="Mascher T."/>
            <person name="Medema M.H."/>
            <person name="Devos D.P."/>
            <person name="Kaster A.-K."/>
            <person name="Ovreas L."/>
            <person name="Rohde M."/>
            <person name="Galperin M.Y."/>
            <person name="Jogler C."/>
        </authorList>
    </citation>
    <scope>NUCLEOTIDE SEQUENCE [LARGE SCALE GENOMIC DNA]</scope>
    <source>
        <strain evidence="7 9">DSM 8797</strain>
    </source>
</reference>
<dbReference type="GO" id="GO:0006402">
    <property type="term" value="P:mRNA catabolic process"/>
    <property type="evidence" value="ECO:0007669"/>
    <property type="project" value="InterPro"/>
</dbReference>
<evidence type="ECO:0000256" key="1">
    <source>
        <dbReference type="ARBA" id="ARBA00022490"/>
    </source>
</evidence>
<dbReference type="EMBL" id="CP042910">
    <property type="protein sequence ID" value="QEG19964.1"/>
    <property type="molecule type" value="Genomic_DNA"/>
</dbReference>
<dbReference type="AlphaFoldDB" id="A0A3D3R2U4"/>
<keyword evidence="4" id="KW-1005">Bacterial flagellum biogenesis</keyword>
<dbReference type="GO" id="GO:0005829">
    <property type="term" value="C:cytosol"/>
    <property type="evidence" value="ECO:0007669"/>
    <property type="project" value="TreeGrafter"/>
</dbReference>
<dbReference type="Gene3D" id="2.60.40.4380">
    <property type="entry name" value="Translational regulator CsrA"/>
    <property type="match status" value="1"/>
</dbReference>
<keyword evidence="4" id="KW-0678">Repressor</keyword>
<evidence type="ECO:0000256" key="3">
    <source>
        <dbReference type="ARBA" id="ARBA00022884"/>
    </source>
</evidence>
<comment type="subunit">
    <text evidence="4">Homodimer; the beta-strands of each monomer intercalate to form a hydrophobic core, while the alpha-helices form wings that extend away from the core.</text>
</comment>
<gene>
    <name evidence="4" type="primary">csrA</name>
    <name evidence="6" type="ORF">DIT97_08725</name>
    <name evidence="7" type="ORF">GmarT_58730</name>
</gene>
<dbReference type="GO" id="GO:0044781">
    <property type="term" value="P:bacterial-type flagellum organization"/>
    <property type="evidence" value="ECO:0007669"/>
    <property type="project" value="UniProtKB-KW"/>
</dbReference>
<dbReference type="GO" id="GO:0045947">
    <property type="term" value="P:negative regulation of translational initiation"/>
    <property type="evidence" value="ECO:0007669"/>
    <property type="project" value="UniProtKB-UniRule"/>
</dbReference>
<evidence type="ECO:0000313" key="8">
    <source>
        <dbReference type="Proteomes" id="UP000263642"/>
    </source>
</evidence>
<dbReference type="HAMAP" id="MF_00167">
    <property type="entry name" value="CsrA"/>
    <property type="match status" value="1"/>
</dbReference>
<dbReference type="PANTHER" id="PTHR34984">
    <property type="entry name" value="CARBON STORAGE REGULATOR"/>
    <property type="match status" value="1"/>
</dbReference>
<dbReference type="Proteomes" id="UP000263642">
    <property type="component" value="Unassembled WGS sequence"/>
</dbReference>
<feature type="compositionally biased region" description="Polar residues" evidence="5">
    <location>
        <begin position="61"/>
        <end position="74"/>
    </location>
</feature>
<comment type="subcellular location">
    <subcellularLocation>
        <location evidence="4">Cytoplasm</location>
    </subcellularLocation>
</comment>
<name>A0A3D3R2U4_9PLAN</name>
<dbReference type="GO" id="GO:0006109">
    <property type="term" value="P:regulation of carbohydrate metabolic process"/>
    <property type="evidence" value="ECO:0007669"/>
    <property type="project" value="InterPro"/>
</dbReference>
<evidence type="ECO:0000256" key="2">
    <source>
        <dbReference type="ARBA" id="ARBA00022845"/>
    </source>
</evidence>
<dbReference type="GO" id="GO:1902208">
    <property type="term" value="P:regulation of bacterial-type flagellum assembly"/>
    <property type="evidence" value="ECO:0007669"/>
    <property type="project" value="UniProtKB-UniRule"/>
</dbReference>
<comment type="function">
    <text evidence="4">A translational regulator that binds mRNA to regulate translation initiation and/or mRNA stability. Usually binds in the 5'-UTR at or near the Shine-Dalgarno sequence preventing ribosome-binding, thus repressing translation. Its main target seems to be the major flagellin gene, while its function is anatagonized by FliW.</text>
</comment>
<dbReference type="EMBL" id="DQAY01000053">
    <property type="protein sequence ID" value="HCO23125.1"/>
    <property type="molecule type" value="Genomic_DNA"/>
</dbReference>
<protein>
    <recommendedName>
        <fullName evidence="4">Translational regulator CsrA</fullName>
    </recommendedName>
</protein>
<feature type="region of interest" description="Disordered" evidence="5">
    <location>
        <begin position="53"/>
        <end position="74"/>
    </location>
</feature>
<dbReference type="Pfam" id="PF02599">
    <property type="entry name" value="CsrA"/>
    <property type="match status" value="1"/>
</dbReference>
<dbReference type="Proteomes" id="UP000322887">
    <property type="component" value="Chromosome"/>
</dbReference>
<accession>A0A517XK87</accession>
<dbReference type="GO" id="GO:0048027">
    <property type="term" value="F:mRNA 5'-UTR binding"/>
    <property type="evidence" value="ECO:0007669"/>
    <property type="project" value="UniProtKB-UniRule"/>
</dbReference>
<dbReference type="SUPFAM" id="SSF117130">
    <property type="entry name" value="CsrA-like"/>
    <property type="match status" value="1"/>
</dbReference>
<dbReference type="InterPro" id="IPR003751">
    <property type="entry name" value="CsrA"/>
</dbReference>
<accession>A0A3D3R2U4</accession>
<evidence type="ECO:0000313" key="9">
    <source>
        <dbReference type="Proteomes" id="UP000322887"/>
    </source>
</evidence>
<keyword evidence="1 4" id="KW-0963">Cytoplasm</keyword>
<sequence length="74" mass="7927">MLVLTRKRDEVIQIGDNIVIKILKTGKGAIKIGVDAPGDIRVIRGELLETEKQTEVVDSPGSAQSKQGLNAQCA</sequence>
<dbReference type="PANTHER" id="PTHR34984:SF1">
    <property type="entry name" value="CARBON STORAGE REGULATOR"/>
    <property type="match status" value="1"/>
</dbReference>
<evidence type="ECO:0000256" key="4">
    <source>
        <dbReference type="HAMAP-Rule" id="MF_00167"/>
    </source>
</evidence>
<dbReference type="GeneID" id="98650287"/>
<evidence type="ECO:0000313" key="7">
    <source>
        <dbReference type="EMBL" id="QEG19964.1"/>
    </source>
</evidence>
<keyword evidence="2 4" id="KW-0810">Translation regulation</keyword>
<reference evidence="6 8" key="1">
    <citation type="journal article" date="2018" name="Nat. Biotechnol.">
        <title>A standardized bacterial taxonomy based on genome phylogeny substantially revises the tree of life.</title>
        <authorList>
            <person name="Parks D.H."/>
            <person name="Chuvochina M."/>
            <person name="Waite D.W."/>
            <person name="Rinke C."/>
            <person name="Skarshewski A."/>
            <person name="Chaumeil P.A."/>
            <person name="Hugenholtz P."/>
        </authorList>
    </citation>
    <scope>NUCLEOTIDE SEQUENCE [LARGE SCALE GENOMIC DNA]</scope>
    <source>
        <strain evidence="6">UBA9375</strain>
    </source>
</reference>
<evidence type="ECO:0000313" key="6">
    <source>
        <dbReference type="EMBL" id="HCO23125.1"/>
    </source>
</evidence>